<comment type="caution">
    <text evidence="2">The sequence shown here is derived from an EMBL/GenBank/DDBJ whole genome shotgun (WGS) entry which is preliminary data.</text>
</comment>
<evidence type="ECO:0000313" key="2">
    <source>
        <dbReference type="EMBL" id="TCP30153.1"/>
    </source>
</evidence>
<dbReference type="InterPro" id="IPR038607">
    <property type="entry name" value="PhoD-like_sf"/>
</dbReference>
<dbReference type="InParanoid" id="A0A4R2P5S3"/>
<keyword evidence="3" id="KW-1185">Reference proteome</keyword>
<dbReference type="Gene3D" id="3.60.21.70">
    <property type="entry name" value="PhoD-like phosphatase"/>
    <property type="match status" value="1"/>
</dbReference>
<proteinExistence type="predicted"/>
<evidence type="ECO:0000313" key="3">
    <source>
        <dbReference type="Proteomes" id="UP000295399"/>
    </source>
</evidence>
<organism evidence="2 3">
    <name type="scientific">Rhodothalassium salexigens DSM 2132</name>
    <dbReference type="NCBI Taxonomy" id="1188247"/>
    <lineage>
        <taxon>Bacteria</taxon>
        <taxon>Pseudomonadati</taxon>
        <taxon>Pseudomonadota</taxon>
        <taxon>Alphaproteobacteria</taxon>
        <taxon>Rhodothalassiales</taxon>
        <taxon>Rhodothalassiaceae</taxon>
        <taxon>Rhodothalassium</taxon>
    </lineage>
</organism>
<protein>
    <submittedName>
        <fullName evidence="2">Alkaline phosphatase D</fullName>
    </submittedName>
</protein>
<feature type="region of interest" description="Disordered" evidence="1">
    <location>
        <begin position="330"/>
        <end position="360"/>
    </location>
</feature>
<dbReference type="AlphaFoldDB" id="A0A4R2P5S3"/>
<evidence type="ECO:0000256" key="1">
    <source>
        <dbReference type="SAM" id="MobiDB-lite"/>
    </source>
</evidence>
<sequence length="407" mass="42460">MTTANHIPQARAGARARARARARASAGAWAWAGAWARATLLAMGGVVVGAAAAGAQPAATEAATGAGAGAGADRVTVAVAAGGPGQGRIDWRALADRAPDLVLTLGDLISPPSAGGRDDPVAAVAQAYDRLGRTRDFRRLVAQVPMLAMWGGREYGAADLGRALPFRAEAKRLFLDFHAHLPDDTLRARPGLFYAATLGAPGRRVQILMLDTQWFRDPWAVAADGRVAADPGAERRLLGDLQWAWLDRRLAEPAQVRLLVSTLPVLPRDLAGARWAAMPAARLRLAHSLRASGAQGVVLVSAGPGFGAFYGHDGALGYPLVEMMIGPMRQASDHRATDPRARAENTAPGAPPAGPLRRSPALTGAQLGLVTVDWPAGQVTLTLDPLDGDGAEPVRRTLSLADLSVGR</sequence>
<dbReference type="InterPro" id="IPR029052">
    <property type="entry name" value="Metallo-depent_PP-like"/>
</dbReference>
<dbReference type="EMBL" id="SLXO01000015">
    <property type="protein sequence ID" value="TCP30153.1"/>
    <property type="molecule type" value="Genomic_DNA"/>
</dbReference>
<dbReference type="PANTHER" id="PTHR33987">
    <property type="entry name" value="CALCINEURIN-LIKE METALLO-PHOSPHOESTERASE SUPERFAMILY PROTEIN"/>
    <property type="match status" value="1"/>
</dbReference>
<dbReference type="Proteomes" id="UP000295399">
    <property type="component" value="Unassembled WGS sequence"/>
</dbReference>
<accession>A0A4R2P5S3</accession>
<name>A0A4R2P5S3_RHOSA</name>
<reference evidence="2 3" key="1">
    <citation type="submission" date="2019-03" db="EMBL/GenBank/DDBJ databases">
        <title>Genomic Encyclopedia of Type Strains, Phase IV (KMG-IV): sequencing the most valuable type-strain genomes for metagenomic binning, comparative biology and taxonomic classification.</title>
        <authorList>
            <person name="Goeker M."/>
        </authorList>
    </citation>
    <scope>NUCLEOTIDE SEQUENCE [LARGE SCALE GENOMIC DNA]</scope>
    <source>
        <strain evidence="2 3">DSM 2132</strain>
    </source>
</reference>
<dbReference type="PANTHER" id="PTHR33987:SF1">
    <property type="entry name" value="CALCINEURIN-LIKE METALLO-PHOSPHOESTERASE SUPERFAMILY PROTEIN"/>
    <property type="match status" value="1"/>
</dbReference>
<dbReference type="SUPFAM" id="SSF56300">
    <property type="entry name" value="Metallo-dependent phosphatases"/>
    <property type="match status" value="1"/>
</dbReference>
<gene>
    <name evidence="2" type="ORF">EV659_1158</name>
</gene>
<feature type="compositionally biased region" description="Basic and acidic residues" evidence="1">
    <location>
        <begin position="331"/>
        <end position="343"/>
    </location>
</feature>